<reference evidence="3 4" key="1">
    <citation type="submission" date="2019-03" db="EMBL/GenBank/DDBJ databases">
        <authorList>
            <consortium name="Pathogen Informatics"/>
        </authorList>
    </citation>
    <scope>NUCLEOTIDE SEQUENCE [LARGE SCALE GENOMIC DNA]</scope>
    <source>
        <strain evidence="3 4">NCTC12993</strain>
    </source>
</reference>
<keyword evidence="1" id="KW-0677">Repeat</keyword>
<evidence type="ECO:0000259" key="2">
    <source>
        <dbReference type="PROSITE" id="PS51372"/>
    </source>
</evidence>
<dbReference type="Proteomes" id="UP000401081">
    <property type="component" value="Unassembled WGS sequence"/>
</dbReference>
<dbReference type="InterPro" id="IPR001550">
    <property type="entry name" value="Transcrpt_antitermin_CS"/>
</dbReference>
<evidence type="ECO:0000313" key="3">
    <source>
        <dbReference type="EMBL" id="VFS77468.1"/>
    </source>
</evidence>
<dbReference type="PANTHER" id="PTHR30185:SF15">
    <property type="entry name" value="CRYPTIC BETA-GLUCOSIDE BGL OPERON ANTITERMINATOR"/>
    <property type="match status" value="1"/>
</dbReference>
<dbReference type="InterPro" id="IPR011608">
    <property type="entry name" value="PRD"/>
</dbReference>
<dbReference type="Pfam" id="PF00874">
    <property type="entry name" value="PRD"/>
    <property type="match status" value="2"/>
</dbReference>
<dbReference type="PROSITE" id="PS00654">
    <property type="entry name" value="PRD_1"/>
    <property type="match status" value="1"/>
</dbReference>
<feature type="domain" description="PRD" evidence="2">
    <location>
        <begin position="131"/>
        <end position="240"/>
    </location>
</feature>
<proteinExistence type="predicted"/>
<dbReference type="PROSITE" id="PS51372">
    <property type="entry name" value="PRD_2"/>
    <property type="match status" value="2"/>
</dbReference>
<dbReference type="PANTHER" id="PTHR30185">
    <property type="entry name" value="CRYPTIC BETA-GLUCOSIDE BGL OPERON ANTITERMINATOR"/>
    <property type="match status" value="1"/>
</dbReference>
<evidence type="ECO:0000256" key="1">
    <source>
        <dbReference type="ARBA" id="ARBA00022737"/>
    </source>
</evidence>
<dbReference type="GO" id="GO:0045893">
    <property type="term" value="P:positive regulation of DNA-templated transcription"/>
    <property type="evidence" value="ECO:0007669"/>
    <property type="project" value="InterPro"/>
</dbReference>
<dbReference type="InterPro" id="IPR050661">
    <property type="entry name" value="BglG_antiterminators"/>
</dbReference>
<dbReference type="Gene3D" id="1.10.1790.10">
    <property type="entry name" value="PRD domain"/>
    <property type="match status" value="2"/>
</dbReference>
<evidence type="ECO:0000313" key="4">
    <source>
        <dbReference type="Proteomes" id="UP000401081"/>
    </source>
</evidence>
<accession>A0A485C0M4</accession>
<dbReference type="GO" id="GO:0003723">
    <property type="term" value="F:RNA binding"/>
    <property type="evidence" value="ECO:0007669"/>
    <property type="project" value="InterPro"/>
</dbReference>
<keyword evidence="4" id="KW-1185">Reference proteome</keyword>
<gene>
    <name evidence="3" type="primary">bglG</name>
    <name evidence="3" type="ORF">NCTC12993_05590</name>
</gene>
<dbReference type="AlphaFoldDB" id="A0A485C0M4"/>
<sequence>MRQKSRKIFALQSDELVGRLGELLSQIPLEVMTTCDRIIERARERLGPLQESIYITLTDHCHFAIERQKKGVALRNVLLWETKRLYPKEFALGQEARALIASRLGVELAEDEAGFIALHLVTGQLNSEMPEVMHVTRVMQEILQLVKYQLHLEYDEESLSYQRFVTHLKFFAQRMLTRTVVADDDASLHSAVKDNYAKAWKCAETVSAASANSYQRSLTTEEIMFLAIHIERVRKEGPLIPLSLDCYCILQAKPERGVFGRRSRVFLFLYSVKELQYGIQSTRAGYSQPRWRQREYRESGSLRDPTAF</sequence>
<protein>
    <submittedName>
        <fullName evidence="3">Cryptic beta-glucoside bgl operon antiterminator</fullName>
    </submittedName>
</protein>
<feature type="domain" description="PRD" evidence="2">
    <location>
        <begin position="26"/>
        <end position="130"/>
    </location>
</feature>
<dbReference type="SUPFAM" id="SSF63520">
    <property type="entry name" value="PTS-regulatory domain, PRD"/>
    <property type="match status" value="2"/>
</dbReference>
<dbReference type="InterPro" id="IPR036634">
    <property type="entry name" value="PRD_sf"/>
</dbReference>
<dbReference type="EMBL" id="CAADJD010000023">
    <property type="protein sequence ID" value="VFS77468.1"/>
    <property type="molecule type" value="Genomic_DNA"/>
</dbReference>
<organism evidence="3 4">
    <name type="scientific">Kluyvera cryocrescens</name>
    <name type="common">Kluyvera citrophila</name>
    <dbReference type="NCBI Taxonomy" id="580"/>
    <lineage>
        <taxon>Bacteria</taxon>
        <taxon>Pseudomonadati</taxon>
        <taxon>Pseudomonadota</taxon>
        <taxon>Gammaproteobacteria</taxon>
        <taxon>Enterobacterales</taxon>
        <taxon>Enterobacteriaceae</taxon>
        <taxon>Kluyvera</taxon>
    </lineage>
</organism>
<name>A0A485C0M4_KLUCR</name>